<dbReference type="PROSITE" id="PS00018">
    <property type="entry name" value="EF_HAND_1"/>
    <property type="match status" value="2"/>
</dbReference>
<evidence type="ECO:0000256" key="1">
    <source>
        <dbReference type="ARBA" id="ARBA00022737"/>
    </source>
</evidence>
<evidence type="ECO:0000256" key="2">
    <source>
        <dbReference type="ARBA" id="ARBA00022837"/>
    </source>
</evidence>
<gene>
    <name evidence="4" type="ORF">OXX778_LOCUS1450</name>
</gene>
<keyword evidence="1" id="KW-0677">Repeat</keyword>
<keyword evidence="2" id="KW-0106">Calcium</keyword>
<dbReference type="PROSITE" id="PS50222">
    <property type="entry name" value="EF_HAND_2"/>
    <property type="match status" value="2"/>
</dbReference>
<evidence type="ECO:0000313" key="5">
    <source>
        <dbReference type="Proteomes" id="UP000663879"/>
    </source>
</evidence>
<keyword evidence="5" id="KW-1185">Reference proteome</keyword>
<reference evidence="4" key="1">
    <citation type="submission" date="2021-02" db="EMBL/GenBank/DDBJ databases">
        <authorList>
            <person name="Nowell W R."/>
        </authorList>
    </citation>
    <scope>NUCLEOTIDE SEQUENCE</scope>
    <source>
        <strain evidence="4">Ploen Becks lab</strain>
    </source>
</reference>
<evidence type="ECO:0000259" key="3">
    <source>
        <dbReference type="PROSITE" id="PS50222"/>
    </source>
</evidence>
<sequence length="92" mass="10554">MPRDLVKEAAEKAKNLQLEEIKTIKSAWDKFDLNGDGTVSTQEVDKFLDCLNIHIPESEQQKIIQQLDKNGNGTIEFVEFVINYEKGLFKNL</sequence>
<dbReference type="SUPFAM" id="SSF47473">
    <property type="entry name" value="EF-hand"/>
    <property type="match status" value="1"/>
</dbReference>
<name>A0A813M6V5_9BILA</name>
<dbReference type="Proteomes" id="UP000663879">
    <property type="component" value="Unassembled WGS sequence"/>
</dbReference>
<dbReference type="GO" id="GO:0005509">
    <property type="term" value="F:calcium ion binding"/>
    <property type="evidence" value="ECO:0007669"/>
    <property type="project" value="InterPro"/>
</dbReference>
<dbReference type="GO" id="GO:0032588">
    <property type="term" value="C:trans-Golgi network membrane"/>
    <property type="evidence" value="ECO:0007669"/>
    <property type="project" value="TreeGrafter"/>
</dbReference>
<dbReference type="CDD" id="cd00051">
    <property type="entry name" value="EFh"/>
    <property type="match status" value="1"/>
</dbReference>
<dbReference type="SMART" id="SM00054">
    <property type="entry name" value="EFh"/>
    <property type="match status" value="2"/>
</dbReference>
<feature type="domain" description="EF-hand" evidence="3">
    <location>
        <begin position="55"/>
        <end position="90"/>
    </location>
</feature>
<dbReference type="EMBL" id="CAJNOC010000093">
    <property type="protein sequence ID" value="CAF0714319.1"/>
    <property type="molecule type" value="Genomic_DNA"/>
</dbReference>
<dbReference type="AlphaFoldDB" id="A0A813M6V5"/>
<evidence type="ECO:0000313" key="4">
    <source>
        <dbReference type="EMBL" id="CAF0714319.1"/>
    </source>
</evidence>
<protein>
    <recommendedName>
        <fullName evidence="3">EF-hand domain-containing protein</fullName>
    </recommendedName>
</protein>
<dbReference type="Gene3D" id="1.10.238.10">
    <property type="entry name" value="EF-hand"/>
    <property type="match status" value="1"/>
</dbReference>
<dbReference type="InterPro" id="IPR002048">
    <property type="entry name" value="EF_hand_dom"/>
</dbReference>
<proteinExistence type="predicted"/>
<dbReference type="Pfam" id="PF13499">
    <property type="entry name" value="EF-hand_7"/>
    <property type="match status" value="1"/>
</dbReference>
<feature type="domain" description="EF-hand" evidence="3">
    <location>
        <begin position="19"/>
        <end position="54"/>
    </location>
</feature>
<dbReference type="FunFam" id="1.10.238.10:FF:000178">
    <property type="entry name" value="Calmodulin-2 A"/>
    <property type="match status" value="1"/>
</dbReference>
<dbReference type="InterPro" id="IPR051111">
    <property type="entry name" value="Ca-binding_regulatory"/>
</dbReference>
<dbReference type="OrthoDB" id="5988051at2759"/>
<comment type="caution">
    <text evidence="4">The sequence shown here is derived from an EMBL/GenBank/DDBJ whole genome shotgun (WGS) entry which is preliminary data.</text>
</comment>
<dbReference type="PANTHER" id="PTHR46311:SF5">
    <property type="entry name" value="EF-HAND DOMAIN-CONTAINING PROTEIN"/>
    <property type="match status" value="1"/>
</dbReference>
<accession>A0A813M6V5</accession>
<dbReference type="InterPro" id="IPR011992">
    <property type="entry name" value="EF-hand-dom_pair"/>
</dbReference>
<dbReference type="InterPro" id="IPR018247">
    <property type="entry name" value="EF_Hand_1_Ca_BS"/>
</dbReference>
<organism evidence="4 5">
    <name type="scientific">Brachionus calyciflorus</name>
    <dbReference type="NCBI Taxonomy" id="104777"/>
    <lineage>
        <taxon>Eukaryota</taxon>
        <taxon>Metazoa</taxon>
        <taxon>Spiralia</taxon>
        <taxon>Gnathifera</taxon>
        <taxon>Rotifera</taxon>
        <taxon>Eurotatoria</taxon>
        <taxon>Monogononta</taxon>
        <taxon>Pseudotrocha</taxon>
        <taxon>Ploima</taxon>
        <taxon>Brachionidae</taxon>
        <taxon>Brachionus</taxon>
    </lineage>
</organism>
<dbReference type="PANTHER" id="PTHR46311">
    <property type="entry name" value="CALCIUM-BINDING PROTEIN 8-RELATED"/>
    <property type="match status" value="1"/>
</dbReference>